<dbReference type="SUPFAM" id="SSF57184">
    <property type="entry name" value="Growth factor receptor domain"/>
    <property type="match status" value="1"/>
</dbReference>
<dbReference type="CTD" id="20232736"/>
<feature type="domain" description="EGF-like" evidence="2">
    <location>
        <begin position="100"/>
        <end position="130"/>
    </location>
</feature>
<sequence>PCNTNCNGGCIQNNGNCEACNDGYWGIKCQSQCPTNCRLSKCDKNNGYCSECKNYNWGDKCEELCSVNCKYHSSITCYKTSGKCNSGCKDTWYGDTCNNKCSSKCKQSKCYQDTGRCTSCKAGYYGNQCTEHKTIIHCNTGWYGNQCQTKCNSNCINGCDQTTGRCTSCNTGWYGNQCQTNCNTGWYGNQCQTKCNSNCINRCDQDTGDCLDGCIDGKSGRQCTEATGNSYNFIYFWVKSTIFY</sequence>
<keyword evidence="4" id="KW-1185">Reference proteome</keyword>
<dbReference type="SMART" id="SM00181">
    <property type="entry name" value="EGF"/>
    <property type="match status" value="5"/>
</dbReference>
<feature type="non-terminal residue" evidence="3">
    <location>
        <position position="1"/>
    </location>
</feature>
<protein>
    <recommendedName>
        <fullName evidence="2">EGF-like domain-containing protein</fullName>
    </recommendedName>
</protein>
<feature type="domain" description="EGF-like" evidence="2">
    <location>
        <begin position="64"/>
        <end position="98"/>
    </location>
</feature>
<dbReference type="OrthoDB" id="6162245at2759"/>
<dbReference type="InterPro" id="IPR009030">
    <property type="entry name" value="Growth_fac_rcpt_cys_sf"/>
</dbReference>
<feature type="domain" description="EGF-like" evidence="2">
    <location>
        <begin position="146"/>
        <end position="179"/>
    </location>
</feature>
<evidence type="ECO:0000313" key="4">
    <source>
        <dbReference type="Proteomes" id="UP000030746"/>
    </source>
</evidence>
<feature type="domain" description="EGF-like" evidence="2">
    <location>
        <begin position="1"/>
        <end position="30"/>
    </location>
</feature>
<keyword evidence="1" id="KW-0245">EGF-like domain</keyword>
<proteinExistence type="predicted"/>
<reference evidence="3 4" key="1">
    <citation type="journal article" date="2013" name="Nature">
        <title>Insights into bilaterian evolution from three spiralian genomes.</title>
        <authorList>
            <person name="Simakov O."/>
            <person name="Marletaz F."/>
            <person name="Cho S.J."/>
            <person name="Edsinger-Gonzales E."/>
            <person name="Havlak P."/>
            <person name="Hellsten U."/>
            <person name="Kuo D.H."/>
            <person name="Larsson T."/>
            <person name="Lv J."/>
            <person name="Arendt D."/>
            <person name="Savage R."/>
            <person name="Osoegawa K."/>
            <person name="de Jong P."/>
            <person name="Grimwood J."/>
            <person name="Chapman J.A."/>
            <person name="Shapiro H."/>
            <person name="Aerts A."/>
            <person name="Otillar R.P."/>
            <person name="Terry A.Y."/>
            <person name="Boore J.L."/>
            <person name="Grigoriev I.V."/>
            <person name="Lindberg D.R."/>
            <person name="Seaver E.C."/>
            <person name="Weisblat D.A."/>
            <person name="Putnam N.H."/>
            <person name="Rokhsar D.S."/>
        </authorList>
    </citation>
    <scope>NUCLEOTIDE SEQUENCE [LARGE SCALE GENOMIC DNA]</scope>
</reference>
<evidence type="ECO:0000313" key="3">
    <source>
        <dbReference type="EMBL" id="ESO87552.1"/>
    </source>
</evidence>
<dbReference type="AlphaFoldDB" id="V3ZT67"/>
<gene>
    <name evidence="3" type="ORF">LOTGIDRAFT_127661</name>
</gene>
<name>V3ZT67_LOTGI</name>
<dbReference type="RefSeq" id="XP_009061746.1">
    <property type="nucleotide sequence ID" value="XM_009063498.1"/>
</dbReference>
<evidence type="ECO:0000259" key="2">
    <source>
        <dbReference type="SMART" id="SM00181"/>
    </source>
</evidence>
<dbReference type="HOGENOM" id="CLU_1088075_0_0_1"/>
<evidence type="ECO:0000256" key="1">
    <source>
        <dbReference type="ARBA" id="ARBA00022536"/>
    </source>
</evidence>
<feature type="domain" description="EGF-like" evidence="2">
    <location>
        <begin position="194"/>
        <end position="224"/>
    </location>
</feature>
<dbReference type="GO" id="GO:0005044">
    <property type="term" value="F:scavenger receptor activity"/>
    <property type="evidence" value="ECO:0007669"/>
    <property type="project" value="InterPro"/>
</dbReference>
<dbReference type="KEGG" id="lgi:LOTGIDRAFT_127661"/>
<dbReference type="PANTHER" id="PTHR24043:SF8">
    <property type="entry name" value="EGF-LIKE DOMAIN-CONTAINING PROTEIN"/>
    <property type="match status" value="1"/>
</dbReference>
<dbReference type="OMA" id="INGECEQ"/>
<accession>V3ZT67</accession>
<dbReference type="Proteomes" id="UP000030746">
    <property type="component" value="Unassembled WGS sequence"/>
</dbReference>
<organism evidence="3 4">
    <name type="scientific">Lottia gigantea</name>
    <name type="common">Giant owl limpet</name>
    <dbReference type="NCBI Taxonomy" id="225164"/>
    <lineage>
        <taxon>Eukaryota</taxon>
        <taxon>Metazoa</taxon>
        <taxon>Spiralia</taxon>
        <taxon>Lophotrochozoa</taxon>
        <taxon>Mollusca</taxon>
        <taxon>Gastropoda</taxon>
        <taxon>Patellogastropoda</taxon>
        <taxon>Lottioidea</taxon>
        <taxon>Lottiidae</taxon>
        <taxon>Lottia</taxon>
    </lineage>
</organism>
<dbReference type="EMBL" id="KB202883">
    <property type="protein sequence ID" value="ESO87552.1"/>
    <property type="molecule type" value="Genomic_DNA"/>
</dbReference>
<dbReference type="PANTHER" id="PTHR24043">
    <property type="entry name" value="SCAVENGER RECEPTOR CLASS F"/>
    <property type="match status" value="1"/>
</dbReference>
<dbReference type="InterPro" id="IPR000742">
    <property type="entry name" value="EGF"/>
</dbReference>
<dbReference type="InterPro" id="IPR042635">
    <property type="entry name" value="MEGF10/SREC1/2-like"/>
</dbReference>
<dbReference type="Gene3D" id="2.170.300.10">
    <property type="entry name" value="Tie2 ligand-binding domain superfamily"/>
    <property type="match status" value="1"/>
</dbReference>
<dbReference type="GeneID" id="20232736"/>